<dbReference type="PIRSF" id="PIRSF001473">
    <property type="entry name" value="FK506-bp_FPR3"/>
    <property type="match status" value="1"/>
</dbReference>
<dbReference type="GO" id="GO:0005730">
    <property type="term" value="C:nucleolus"/>
    <property type="evidence" value="ECO:0007669"/>
    <property type="project" value="TreeGrafter"/>
</dbReference>
<dbReference type="InterPro" id="IPR041232">
    <property type="entry name" value="NPL"/>
</dbReference>
<evidence type="ECO:0000256" key="5">
    <source>
        <dbReference type="PIRNR" id="PIRNR001473"/>
    </source>
</evidence>
<accession>K0KXX8</accession>
<sequence length="408" mass="45584">MSSLTPLASYNLALLPFTPTQAIESDLPVTVHLTLAALDPTAAIDDEEQPSTLRILKSTAFNSIDSDDEDEDDEDLPEDEEDADLNEDEDKIEEDDDEENDDDEDDEDDEDDLEDDDDDVEEYVVCTLSPKVQFQQTLDLTINPDEEIFFVVTGSYPIHLTGNFVEHPYDNDEDEYDSEDDSDDEYDLSPDEDEIIDGEDFDINELEDASDVEGKIEELVEEEQSKKLEAPKKSKKDNKKRQVEEVEEDEEEEKPAPKETKKQKKAKKAAEEAAAKEEKNVKFNKELEQGPTESKKPKTQTLAGGVVIEDRVIGKGPQAKNGNRVGVRYIGKLQNGSTFDKNVSGKPFSLVLGRGEVIKGWEIGLQNLAVGGERRIIIPPKLAYGSQSLPGIPKNSTLIFDVKLVTLK</sequence>
<dbReference type="InterPro" id="IPR001179">
    <property type="entry name" value="PPIase_FKBP_dom"/>
</dbReference>
<dbReference type="Pfam" id="PF17800">
    <property type="entry name" value="NPL"/>
    <property type="match status" value="1"/>
</dbReference>
<dbReference type="HOGENOM" id="CLU_022297_3_1_1"/>
<dbReference type="FunCoup" id="K0KXX8">
    <property type="interactions" value="692"/>
</dbReference>
<dbReference type="Pfam" id="PF00254">
    <property type="entry name" value="FKBP_C"/>
    <property type="match status" value="1"/>
</dbReference>
<feature type="region of interest" description="Disordered" evidence="7">
    <location>
        <begin position="42"/>
        <end position="118"/>
    </location>
</feature>
<proteinExistence type="inferred from homology"/>
<keyword evidence="4 5" id="KW-0413">Isomerase</keyword>
<evidence type="ECO:0000313" key="10">
    <source>
        <dbReference type="Proteomes" id="UP000009328"/>
    </source>
</evidence>
<evidence type="ECO:0000256" key="3">
    <source>
        <dbReference type="ARBA" id="ARBA00023110"/>
    </source>
</evidence>
<name>K0KXX8_WICCF</name>
<dbReference type="PROSITE" id="PS50059">
    <property type="entry name" value="FKBP_PPIASE"/>
    <property type="match status" value="1"/>
</dbReference>
<evidence type="ECO:0000256" key="7">
    <source>
        <dbReference type="SAM" id="MobiDB-lite"/>
    </source>
</evidence>
<protein>
    <recommendedName>
        <fullName evidence="5">FK506-binding protein</fullName>
        <ecNumber evidence="5">5.2.1.8</ecNumber>
    </recommendedName>
</protein>
<dbReference type="EMBL" id="CAIF01000218">
    <property type="protein sequence ID" value="CCH45938.1"/>
    <property type="molecule type" value="Genomic_DNA"/>
</dbReference>
<comment type="caution">
    <text evidence="9">The sequence shown here is derived from an EMBL/GenBank/DDBJ whole genome shotgun (WGS) entry which is preliminary data.</text>
</comment>
<dbReference type="SUPFAM" id="SSF54534">
    <property type="entry name" value="FKBP-like"/>
    <property type="match status" value="1"/>
</dbReference>
<feature type="compositionally biased region" description="Acidic residues" evidence="7">
    <location>
        <begin position="171"/>
        <end position="211"/>
    </location>
</feature>
<evidence type="ECO:0000259" key="8">
    <source>
        <dbReference type="PROSITE" id="PS50059"/>
    </source>
</evidence>
<feature type="compositionally biased region" description="Basic and acidic residues" evidence="7">
    <location>
        <begin position="268"/>
        <end position="296"/>
    </location>
</feature>
<keyword evidence="10" id="KW-1185">Reference proteome</keyword>
<dbReference type="Gene3D" id="2.60.120.340">
    <property type="entry name" value="Nucleoplasmin core domain"/>
    <property type="match status" value="1"/>
</dbReference>
<dbReference type="AlphaFoldDB" id="K0KXX8"/>
<comment type="similarity">
    <text evidence="2">Belongs to the FKBP-type PPIase family. FKBP3/4 subfamily.</text>
</comment>
<feature type="domain" description="PPIase FKBP-type" evidence="8">
    <location>
        <begin position="322"/>
        <end position="408"/>
    </location>
</feature>
<reference evidence="9 10" key="1">
    <citation type="journal article" date="2012" name="Eukaryot. Cell">
        <title>Draft genome sequence of Wickerhamomyces ciferrii NRRL Y-1031 F-60-10.</title>
        <authorList>
            <person name="Schneider J."/>
            <person name="Andrea H."/>
            <person name="Blom J."/>
            <person name="Jaenicke S."/>
            <person name="Ruckert C."/>
            <person name="Schorsch C."/>
            <person name="Szczepanowski R."/>
            <person name="Farwick M."/>
            <person name="Goesmann A."/>
            <person name="Puhler A."/>
            <person name="Schaffer S."/>
            <person name="Tauch A."/>
            <person name="Kohler T."/>
            <person name="Brinkrolf K."/>
        </authorList>
    </citation>
    <scope>NUCLEOTIDE SEQUENCE [LARGE SCALE GENOMIC DNA]</scope>
    <source>
        <strain evidence="10">ATCC 14091 / BCRC 22168 / CBS 111 / JCM 3599 / NBRC 0793 / NRRL Y-1031 F-60-10</strain>
    </source>
</reference>
<dbReference type="Gene3D" id="3.10.50.40">
    <property type="match status" value="1"/>
</dbReference>
<dbReference type="InterPro" id="IPR046357">
    <property type="entry name" value="PPIase_dom_sf"/>
</dbReference>
<keyword evidence="3 5" id="KW-0697">Rotamase</keyword>
<dbReference type="GO" id="GO:0000785">
    <property type="term" value="C:chromatin"/>
    <property type="evidence" value="ECO:0007669"/>
    <property type="project" value="TreeGrafter"/>
</dbReference>
<feature type="compositionally biased region" description="Acidic residues" evidence="7">
    <location>
        <begin position="65"/>
        <end position="118"/>
    </location>
</feature>
<organism evidence="9 10">
    <name type="scientific">Wickerhamomyces ciferrii (strain ATCC 14091 / BCRC 22168 / CBS 111 / JCM 3599 / NBRC 0793 / NRRL Y-1031 F-60-10)</name>
    <name type="common">Yeast</name>
    <name type="synonym">Pichia ciferrii</name>
    <dbReference type="NCBI Taxonomy" id="1206466"/>
    <lineage>
        <taxon>Eukaryota</taxon>
        <taxon>Fungi</taxon>
        <taxon>Dikarya</taxon>
        <taxon>Ascomycota</taxon>
        <taxon>Saccharomycotina</taxon>
        <taxon>Saccharomycetes</taxon>
        <taxon>Phaffomycetales</taxon>
        <taxon>Wickerhamomycetaceae</taxon>
        <taxon>Wickerhamomyces</taxon>
    </lineage>
</organism>
<dbReference type="InParanoid" id="K0KXX8"/>
<evidence type="ECO:0000256" key="6">
    <source>
        <dbReference type="PROSITE-ProRule" id="PRU00277"/>
    </source>
</evidence>
<dbReference type="GO" id="GO:0003755">
    <property type="term" value="F:peptidyl-prolyl cis-trans isomerase activity"/>
    <property type="evidence" value="ECO:0007669"/>
    <property type="project" value="UniProtKB-KW"/>
</dbReference>
<gene>
    <name evidence="9" type="ORF">BN7_5525</name>
</gene>
<evidence type="ECO:0000313" key="9">
    <source>
        <dbReference type="EMBL" id="CCH45938.1"/>
    </source>
</evidence>
<evidence type="ECO:0000256" key="2">
    <source>
        <dbReference type="ARBA" id="ARBA00007838"/>
    </source>
</evidence>
<evidence type="ECO:0000256" key="4">
    <source>
        <dbReference type="ARBA" id="ARBA00023235"/>
    </source>
</evidence>
<evidence type="ECO:0000256" key="1">
    <source>
        <dbReference type="ARBA" id="ARBA00000971"/>
    </source>
</evidence>
<dbReference type="STRING" id="1206466.K0KXX8"/>
<dbReference type="PANTHER" id="PTHR43811:SF19">
    <property type="entry name" value="39 KDA FK506-BINDING NUCLEAR PROTEIN"/>
    <property type="match status" value="1"/>
</dbReference>
<dbReference type="PANTHER" id="PTHR43811">
    <property type="entry name" value="FKBP-TYPE PEPTIDYL-PROLYL CIS-TRANS ISOMERASE FKPA"/>
    <property type="match status" value="1"/>
</dbReference>
<dbReference type="Proteomes" id="UP000009328">
    <property type="component" value="Unassembled WGS sequence"/>
</dbReference>
<dbReference type="InterPro" id="IPR023566">
    <property type="entry name" value="PPIase_Fpr3/Fpr4-like"/>
</dbReference>
<feature type="compositionally biased region" description="Basic and acidic residues" evidence="7">
    <location>
        <begin position="212"/>
        <end position="232"/>
    </location>
</feature>
<comment type="catalytic activity">
    <reaction evidence="1 5 6">
        <text>[protein]-peptidylproline (omega=180) = [protein]-peptidylproline (omega=0)</text>
        <dbReference type="Rhea" id="RHEA:16237"/>
        <dbReference type="Rhea" id="RHEA-COMP:10747"/>
        <dbReference type="Rhea" id="RHEA-COMP:10748"/>
        <dbReference type="ChEBI" id="CHEBI:83833"/>
        <dbReference type="ChEBI" id="CHEBI:83834"/>
        <dbReference type="EC" id="5.2.1.8"/>
    </reaction>
</comment>
<feature type="region of interest" description="Disordered" evidence="7">
    <location>
        <begin position="162"/>
        <end position="301"/>
    </location>
</feature>
<dbReference type="EC" id="5.2.1.8" evidence="5"/>
<dbReference type="eggNOG" id="KOG0552">
    <property type="taxonomic scope" value="Eukaryota"/>
</dbReference>